<sequence length="117" mass="13378">MATPIVTWHALRVVHICCLGVRVLFPLRFILFLISSAYLVTPMTRSMPSTLKVYGRRRQRVRQSVQCRTRQARPPNVVSGQIRSVLPLFTPPHLLSLMSCFLTTYNNSLLHLHHPCG</sequence>
<proteinExistence type="predicted"/>
<organism evidence="2 3">
    <name type="scientific">Jaminaea rosea</name>
    <dbReference type="NCBI Taxonomy" id="1569628"/>
    <lineage>
        <taxon>Eukaryota</taxon>
        <taxon>Fungi</taxon>
        <taxon>Dikarya</taxon>
        <taxon>Basidiomycota</taxon>
        <taxon>Ustilaginomycotina</taxon>
        <taxon>Exobasidiomycetes</taxon>
        <taxon>Microstromatales</taxon>
        <taxon>Microstromatales incertae sedis</taxon>
        <taxon>Jaminaea</taxon>
    </lineage>
</organism>
<feature type="transmembrane region" description="Helical" evidence="1">
    <location>
        <begin position="13"/>
        <end position="40"/>
    </location>
</feature>
<protein>
    <submittedName>
        <fullName evidence="2">Uncharacterized protein</fullName>
    </submittedName>
</protein>
<reference evidence="2 3" key="1">
    <citation type="journal article" date="2018" name="Mol. Biol. Evol.">
        <title>Broad Genomic Sampling Reveals a Smut Pathogenic Ancestry of the Fungal Clade Ustilaginomycotina.</title>
        <authorList>
            <person name="Kijpornyongpan T."/>
            <person name="Mondo S.J."/>
            <person name="Barry K."/>
            <person name="Sandor L."/>
            <person name="Lee J."/>
            <person name="Lipzen A."/>
            <person name="Pangilinan J."/>
            <person name="LaButti K."/>
            <person name="Hainaut M."/>
            <person name="Henrissat B."/>
            <person name="Grigoriev I.V."/>
            <person name="Spatafora J.W."/>
            <person name="Aime M.C."/>
        </authorList>
    </citation>
    <scope>NUCLEOTIDE SEQUENCE [LARGE SCALE GENOMIC DNA]</scope>
    <source>
        <strain evidence="2 3">MCA 5214</strain>
    </source>
</reference>
<gene>
    <name evidence="2" type="ORF">BDZ90DRAFT_41277</name>
</gene>
<keyword evidence="1" id="KW-0472">Membrane</keyword>
<evidence type="ECO:0000256" key="1">
    <source>
        <dbReference type="SAM" id="Phobius"/>
    </source>
</evidence>
<dbReference type="EMBL" id="KZ819671">
    <property type="protein sequence ID" value="PWN26548.1"/>
    <property type="molecule type" value="Genomic_DNA"/>
</dbReference>
<dbReference type="RefSeq" id="XP_025361160.1">
    <property type="nucleotide sequence ID" value="XM_025509578.1"/>
</dbReference>
<dbReference type="Proteomes" id="UP000245884">
    <property type="component" value="Unassembled WGS sequence"/>
</dbReference>
<dbReference type="GeneID" id="37031401"/>
<keyword evidence="3" id="KW-1185">Reference proteome</keyword>
<name>A0A316UP55_9BASI</name>
<evidence type="ECO:0000313" key="2">
    <source>
        <dbReference type="EMBL" id="PWN26548.1"/>
    </source>
</evidence>
<dbReference type="AlphaFoldDB" id="A0A316UP55"/>
<evidence type="ECO:0000313" key="3">
    <source>
        <dbReference type="Proteomes" id="UP000245884"/>
    </source>
</evidence>
<accession>A0A316UP55</accession>
<keyword evidence="1" id="KW-0812">Transmembrane</keyword>
<keyword evidence="1" id="KW-1133">Transmembrane helix</keyword>